<dbReference type="InterPro" id="IPR038666">
    <property type="entry name" value="SSP1_head-tail_sf"/>
</dbReference>
<dbReference type="Proteomes" id="UP000186309">
    <property type="component" value="Chromosome"/>
</dbReference>
<name>A0A1U7CNJ1_9BACT</name>
<evidence type="ECO:0000313" key="2">
    <source>
        <dbReference type="Proteomes" id="UP000186309"/>
    </source>
</evidence>
<dbReference type="OrthoDB" id="285210at2"/>
<evidence type="ECO:0000313" key="1">
    <source>
        <dbReference type="EMBL" id="APW60479.1"/>
    </source>
</evidence>
<accession>A0A1U7CNJ1</accession>
<dbReference type="AlphaFoldDB" id="A0A1U7CNJ1"/>
<proteinExistence type="predicted"/>
<keyword evidence="2" id="KW-1185">Reference proteome</keyword>
<reference evidence="2" key="1">
    <citation type="submission" date="2016-12" db="EMBL/GenBank/DDBJ databases">
        <title>Comparative genomics of four Isosphaeraceae planctomycetes: a common pool of plasmids and glycoside hydrolase genes.</title>
        <authorList>
            <person name="Ivanova A."/>
        </authorList>
    </citation>
    <scope>NUCLEOTIDE SEQUENCE [LARGE SCALE GENOMIC DNA]</scope>
    <source>
        <strain evidence="2">PX4</strain>
    </source>
</reference>
<gene>
    <name evidence="1" type="ORF">BSF38_01949</name>
</gene>
<dbReference type="RefSeq" id="WP_076345150.1">
    <property type="nucleotide sequence ID" value="NZ_CP019082.1"/>
</dbReference>
<dbReference type="NCBIfam" id="TIGR01563">
    <property type="entry name" value="gp16_SPP1"/>
    <property type="match status" value="1"/>
</dbReference>
<dbReference type="Gene3D" id="2.40.10.270">
    <property type="entry name" value="Bacteriophage SPP1 head-tail adaptor protein"/>
    <property type="match status" value="1"/>
</dbReference>
<dbReference type="KEGG" id="pbor:BSF38_01949"/>
<dbReference type="STRING" id="1387353.BSF38_01949"/>
<sequence length="114" mass="12909">MIDPGQRRTRLTYQEPTYTIDSVGQQIETWADVIASVPARLSPLNAKETYWARQIHSETTHEANIRFHSGVKPTGRFKVAGTDRILNIVGIVDDENRHIELTIQVVEQNPSENA</sequence>
<protein>
    <recommendedName>
        <fullName evidence="3">Phage head-tail joining protein</fullName>
    </recommendedName>
</protein>
<organism evidence="1 2">
    <name type="scientific">Paludisphaera borealis</name>
    <dbReference type="NCBI Taxonomy" id="1387353"/>
    <lineage>
        <taxon>Bacteria</taxon>
        <taxon>Pseudomonadati</taxon>
        <taxon>Planctomycetota</taxon>
        <taxon>Planctomycetia</taxon>
        <taxon>Isosphaerales</taxon>
        <taxon>Isosphaeraceae</taxon>
        <taxon>Paludisphaera</taxon>
    </lineage>
</organism>
<evidence type="ECO:0008006" key="3">
    <source>
        <dbReference type="Google" id="ProtNLM"/>
    </source>
</evidence>
<dbReference type="Pfam" id="PF05521">
    <property type="entry name" value="Phage_HCP"/>
    <property type="match status" value="1"/>
</dbReference>
<dbReference type="InterPro" id="IPR008767">
    <property type="entry name" value="Phage_SPP1_head-tail_adaptor"/>
</dbReference>
<dbReference type="EMBL" id="CP019082">
    <property type="protein sequence ID" value="APW60479.1"/>
    <property type="molecule type" value="Genomic_DNA"/>
</dbReference>